<dbReference type="Pfam" id="PF11951">
    <property type="entry name" value="Fungal_trans_2"/>
    <property type="match status" value="1"/>
</dbReference>
<protein>
    <submittedName>
        <fullName evidence="4">Uncharacterized protein</fullName>
    </submittedName>
</protein>
<dbReference type="EMBL" id="CABFNP030001260">
    <property type="protein sequence ID" value="CAI6094783.1"/>
    <property type="molecule type" value="Genomic_DNA"/>
</dbReference>
<dbReference type="Proteomes" id="UP001160390">
    <property type="component" value="Unassembled WGS sequence"/>
</dbReference>
<keyword evidence="2" id="KW-0539">Nucleus</keyword>
<evidence type="ECO:0000256" key="3">
    <source>
        <dbReference type="SAM" id="MobiDB-lite"/>
    </source>
</evidence>
<dbReference type="PANTHER" id="PTHR37534">
    <property type="entry name" value="TRANSCRIPTIONAL ACTIVATOR PROTEIN UGA3"/>
    <property type="match status" value="1"/>
</dbReference>
<organism evidence="4 5">
    <name type="scientific">Clonostachys chloroleuca</name>
    <dbReference type="NCBI Taxonomy" id="1926264"/>
    <lineage>
        <taxon>Eukaryota</taxon>
        <taxon>Fungi</taxon>
        <taxon>Dikarya</taxon>
        <taxon>Ascomycota</taxon>
        <taxon>Pezizomycotina</taxon>
        <taxon>Sordariomycetes</taxon>
        <taxon>Hypocreomycetidae</taxon>
        <taxon>Hypocreales</taxon>
        <taxon>Bionectriaceae</taxon>
        <taxon>Clonostachys</taxon>
    </lineage>
</organism>
<comment type="caution">
    <text evidence="4">The sequence shown here is derived from an EMBL/GenBank/DDBJ whole genome shotgun (WGS) entry which is preliminary data.</text>
</comment>
<evidence type="ECO:0000313" key="5">
    <source>
        <dbReference type="Proteomes" id="UP001160390"/>
    </source>
</evidence>
<dbReference type="GO" id="GO:0005634">
    <property type="term" value="C:nucleus"/>
    <property type="evidence" value="ECO:0007669"/>
    <property type="project" value="UniProtKB-SubCell"/>
</dbReference>
<feature type="compositionally biased region" description="Low complexity" evidence="3">
    <location>
        <begin position="51"/>
        <end position="68"/>
    </location>
</feature>
<gene>
    <name evidence="4" type="ORF">CCHLO57077_00012196</name>
</gene>
<feature type="region of interest" description="Disordered" evidence="3">
    <location>
        <begin position="49"/>
        <end position="74"/>
    </location>
</feature>
<name>A0AA35MD46_9HYPO</name>
<sequence>MGEEIKKLIRLGANTKRAKCDLPFHVTSQQDYHSRSGVLDGASFLEPDAVGDQSGSSGQQVSRASSLSTSPNTGFSRTSLGFDEHVENIHPEERLAALGPAWEQDFTMIFIDFVFPLLFPFYRPPAVATSRAWLLSFVKQNRATTHAVLSLSSFFFTFGLADVFPGKHDACRYTMWGQVVDQARMAFGMLNVDLASMTEGGRQVTLLERARMMATIVHLMIFDLFVGRTSDWEVHLTPALLIFQDIANDVGLGSNGEVGISAVLDAMNWPRAYFPGFQLQLWNPDQANFRFFSALLIVIDILASTSLRKEPRLSHLHGNLLGTVPPEEIEQPLDLFSFVGCQNWVLLAIGEIAALDARKRAEVMNHVFDQEEFDSQANEIHKTLESGLIAIANYGPQSTPICGSSLWYQPGHSRCEGIRSLVPTKIYAHAAHIYLQTVIEGPDLKASSISWHTSSIAHLLRELHDPSQIRTLSWPICIAGCFSRAEEEQTCFQNSLASVGDIQSRSAALEASNIMKKVWSCRDSEGSYRWDAAACLGAMGYPALLF</sequence>
<dbReference type="AlphaFoldDB" id="A0AA35MD46"/>
<keyword evidence="5" id="KW-1185">Reference proteome</keyword>
<evidence type="ECO:0000256" key="2">
    <source>
        <dbReference type="ARBA" id="ARBA00023242"/>
    </source>
</evidence>
<comment type="subcellular location">
    <subcellularLocation>
        <location evidence="1">Nucleus</location>
    </subcellularLocation>
</comment>
<reference evidence="4" key="1">
    <citation type="submission" date="2023-01" db="EMBL/GenBank/DDBJ databases">
        <authorList>
            <person name="Piombo E."/>
        </authorList>
    </citation>
    <scope>NUCLEOTIDE SEQUENCE</scope>
</reference>
<accession>A0AA35MD46</accession>
<evidence type="ECO:0000313" key="4">
    <source>
        <dbReference type="EMBL" id="CAI6094783.1"/>
    </source>
</evidence>
<proteinExistence type="predicted"/>
<evidence type="ECO:0000256" key="1">
    <source>
        <dbReference type="ARBA" id="ARBA00004123"/>
    </source>
</evidence>
<dbReference type="InterPro" id="IPR021858">
    <property type="entry name" value="Fun_TF"/>
</dbReference>
<dbReference type="PANTHER" id="PTHR37534:SF20">
    <property type="entry name" value="PRO1A C6 ZINK-FINGER PROTEIN"/>
    <property type="match status" value="1"/>
</dbReference>